<dbReference type="PANTHER" id="PTHR30231:SF42">
    <property type="entry name" value="EXONUCLEASE"/>
    <property type="match status" value="1"/>
</dbReference>
<dbReference type="PANTHER" id="PTHR30231">
    <property type="entry name" value="DNA POLYMERASE III SUBUNIT EPSILON"/>
    <property type="match status" value="1"/>
</dbReference>
<dbReference type="CDD" id="cd06130">
    <property type="entry name" value="DNA_pol_III_epsilon_like"/>
    <property type="match status" value="1"/>
</dbReference>
<evidence type="ECO:0000259" key="1">
    <source>
        <dbReference type="SMART" id="SM00479"/>
    </source>
</evidence>
<evidence type="ECO:0000313" key="3">
    <source>
        <dbReference type="Proteomes" id="UP001501461"/>
    </source>
</evidence>
<dbReference type="Proteomes" id="UP001501461">
    <property type="component" value="Unassembled WGS sequence"/>
</dbReference>
<dbReference type="SUPFAM" id="SSF53098">
    <property type="entry name" value="Ribonuclease H-like"/>
    <property type="match status" value="1"/>
</dbReference>
<keyword evidence="3" id="KW-1185">Reference proteome</keyword>
<dbReference type="Pfam" id="PF00929">
    <property type="entry name" value="RNase_T"/>
    <property type="match status" value="1"/>
</dbReference>
<dbReference type="InterPro" id="IPR001357">
    <property type="entry name" value="BRCT_dom"/>
</dbReference>
<gene>
    <name evidence="2" type="ORF">GCM10009720_07680</name>
</gene>
<proteinExistence type="predicted"/>
<dbReference type="Gene3D" id="3.40.50.10190">
    <property type="entry name" value="BRCT domain"/>
    <property type="match status" value="1"/>
</dbReference>
<dbReference type="InterPro" id="IPR013520">
    <property type="entry name" value="Ribonucl_H"/>
</dbReference>
<protein>
    <recommendedName>
        <fullName evidence="1">Exonuclease domain-containing protein</fullName>
    </recommendedName>
</protein>
<dbReference type="EMBL" id="BAAAMN010000013">
    <property type="protein sequence ID" value="GAA2030161.1"/>
    <property type="molecule type" value="Genomic_DNA"/>
</dbReference>
<organism evidence="2 3">
    <name type="scientific">Yaniella flava</name>
    <dbReference type="NCBI Taxonomy" id="287930"/>
    <lineage>
        <taxon>Bacteria</taxon>
        <taxon>Bacillati</taxon>
        <taxon>Actinomycetota</taxon>
        <taxon>Actinomycetes</taxon>
        <taxon>Micrococcales</taxon>
        <taxon>Micrococcaceae</taxon>
        <taxon>Yaniella</taxon>
    </lineage>
</organism>
<dbReference type="Pfam" id="PF00533">
    <property type="entry name" value="BRCT"/>
    <property type="match status" value="1"/>
</dbReference>
<evidence type="ECO:0000313" key="2">
    <source>
        <dbReference type="EMBL" id="GAA2030161.1"/>
    </source>
</evidence>
<sequence length="346" mass="37764">MIDFTAIDFETANGFRGSACAIGAVKIRNGAIAETHYSLLQPPAGYDRFDPRNMAIHRITPADVATAPSFGEHFETLHQFLGDDVLVAHNAGFDIGVIESGLEVSQLPIPHMEFACSLTLSRKHYQLASHALPSAAAEAGFVLKNHHNALEDAKAAAAIVVDIAARREVQSIDELLDTSAMQRRVLVARAVGAELSRPTRHALTMPGMFDATNHRVAADELPDLIRWPNEGSNPPANELADSKHPLFGHHVVFTGLLGISRQEAKQKAAAYGAQTQSRIGSTTTMVIIGDGTRPEELADFEHNPRLQQRKMQEVVRRRAQGQDIVLVTEPEFLGMLNENWPHATAM</sequence>
<dbReference type="CDD" id="cd17748">
    <property type="entry name" value="BRCT_DNA_ligase_like"/>
    <property type="match status" value="1"/>
</dbReference>
<reference evidence="3" key="1">
    <citation type="journal article" date="2019" name="Int. J. Syst. Evol. Microbiol.">
        <title>The Global Catalogue of Microorganisms (GCM) 10K type strain sequencing project: providing services to taxonomists for standard genome sequencing and annotation.</title>
        <authorList>
            <consortium name="The Broad Institute Genomics Platform"/>
            <consortium name="The Broad Institute Genome Sequencing Center for Infectious Disease"/>
            <person name="Wu L."/>
            <person name="Ma J."/>
        </authorList>
    </citation>
    <scope>NUCLEOTIDE SEQUENCE [LARGE SCALE GENOMIC DNA]</scope>
    <source>
        <strain evidence="3">JCM 13595</strain>
    </source>
</reference>
<name>A0ABP5FR42_9MICC</name>
<dbReference type="SUPFAM" id="SSF52113">
    <property type="entry name" value="BRCT domain"/>
    <property type="match status" value="1"/>
</dbReference>
<dbReference type="InterPro" id="IPR036397">
    <property type="entry name" value="RNaseH_sf"/>
</dbReference>
<dbReference type="SMART" id="SM00479">
    <property type="entry name" value="EXOIII"/>
    <property type="match status" value="1"/>
</dbReference>
<dbReference type="InterPro" id="IPR012337">
    <property type="entry name" value="RNaseH-like_sf"/>
</dbReference>
<accession>A0ABP5FR42</accession>
<dbReference type="InterPro" id="IPR036420">
    <property type="entry name" value="BRCT_dom_sf"/>
</dbReference>
<dbReference type="Gene3D" id="3.30.420.10">
    <property type="entry name" value="Ribonuclease H-like superfamily/Ribonuclease H"/>
    <property type="match status" value="1"/>
</dbReference>
<dbReference type="RefSeq" id="WP_343956272.1">
    <property type="nucleotide sequence ID" value="NZ_BAAAMN010000013.1"/>
</dbReference>
<feature type="domain" description="Exonuclease" evidence="1">
    <location>
        <begin position="3"/>
        <end position="169"/>
    </location>
</feature>
<comment type="caution">
    <text evidence="2">The sequence shown here is derived from an EMBL/GenBank/DDBJ whole genome shotgun (WGS) entry which is preliminary data.</text>
</comment>